<dbReference type="Pfam" id="PF14369">
    <property type="entry name" value="Zn_ribbon_19"/>
    <property type="match status" value="1"/>
</dbReference>
<keyword evidence="5 8" id="KW-0863">Zinc-finger</keyword>
<dbReference type="GO" id="GO:0008270">
    <property type="term" value="F:zinc ion binding"/>
    <property type="evidence" value="ECO:0007669"/>
    <property type="project" value="UniProtKB-KW"/>
</dbReference>
<dbReference type="PANTHER" id="PTHR15710">
    <property type="entry name" value="E3 UBIQUITIN-PROTEIN LIGASE PRAJA"/>
    <property type="match status" value="1"/>
</dbReference>
<dbReference type="GO" id="GO:0016874">
    <property type="term" value="F:ligase activity"/>
    <property type="evidence" value="ECO:0007669"/>
    <property type="project" value="UniProtKB-KW"/>
</dbReference>
<dbReference type="EMBL" id="BT084193">
    <property type="protein sequence ID" value="ACR34546.1"/>
    <property type="molecule type" value="mRNA"/>
</dbReference>
<dbReference type="InterPro" id="IPR039525">
    <property type="entry name" value="RNF126-like_zinc-ribbon"/>
</dbReference>
<evidence type="ECO:0000256" key="7">
    <source>
        <dbReference type="ARBA" id="ARBA00022833"/>
    </source>
</evidence>
<evidence type="ECO:0000313" key="15">
    <source>
        <dbReference type="Proteomes" id="UP000007305"/>
    </source>
</evidence>
<dbReference type="Gramene" id="Zm00001eb394660_T001">
    <property type="protein sequence ID" value="Zm00001eb394660_P001"/>
    <property type="gene ID" value="Zm00001eb394660"/>
</dbReference>
<dbReference type="RefSeq" id="XP_008658651.1">
    <property type="nucleotide sequence ID" value="XM_008660429.3"/>
</dbReference>
<protein>
    <recommendedName>
        <fullName evidence="2">RING-type E3 ubiquitin transferase</fullName>
        <ecNumber evidence="2">2.3.2.27</ecNumber>
    </recommendedName>
</protein>
<evidence type="ECO:0000256" key="9">
    <source>
        <dbReference type="SAM" id="MobiDB-lite"/>
    </source>
</evidence>
<dbReference type="eggNOG" id="KOG0800">
    <property type="taxonomic scope" value="Eukaryota"/>
</dbReference>
<dbReference type="RefSeq" id="XP_008658652.1">
    <property type="nucleotide sequence ID" value="XM_008660430.3"/>
</dbReference>
<keyword evidence="15" id="KW-1185">Reference proteome</keyword>
<dbReference type="STRING" id="4577.B6TI63"/>
<dbReference type="IntAct" id="B6TI63">
    <property type="interactions" value="2"/>
</dbReference>
<evidence type="ECO:0000313" key="14">
    <source>
        <dbReference type="EnsemblPlants" id="Zm00001eb394660_P001"/>
    </source>
</evidence>
<keyword evidence="6" id="KW-0833">Ubl conjugation pathway</keyword>
<comment type="catalytic activity">
    <reaction evidence="1">
        <text>S-ubiquitinyl-[E2 ubiquitin-conjugating enzyme]-L-cysteine + [acceptor protein]-L-lysine = [E2 ubiquitin-conjugating enzyme]-L-cysteine + N(6)-ubiquitinyl-[acceptor protein]-L-lysine.</text>
        <dbReference type="EC" id="2.3.2.27"/>
    </reaction>
</comment>
<feature type="region of interest" description="Disordered" evidence="9">
    <location>
        <begin position="244"/>
        <end position="292"/>
    </location>
</feature>
<dbReference type="GO" id="GO:0006511">
    <property type="term" value="P:ubiquitin-dependent protein catabolic process"/>
    <property type="evidence" value="ECO:0000318"/>
    <property type="project" value="GO_Central"/>
</dbReference>
<dbReference type="EMBL" id="BT068134">
    <property type="protein sequence ID" value="ACN35031.1"/>
    <property type="molecule type" value="mRNA"/>
</dbReference>
<keyword evidence="4" id="KW-0479">Metal-binding</keyword>
<dbReference type="InterPro" id="IPR001841">
    <property type="entry name" value="Znf_RING"/>
</dbReference>
<evidence type="ECO:0000256" key="4">
    <source>
        <dbReference type="ARBA" id="ARBA00022723"/>
    </source>
</evidence>
<evidence type="ECO:0000313" key="12">
    <source>
        <dbReference type="EMBL" id="ACN35031.1"/>
    </source>
</evidence>
<dbReference type="HOGENOM" id="CLU_034892_1_2_1"/>
<dbReference type="SMART" id="SM00184">
    <property type="entry name" value="RING"/>
    <property type="match status" value="1"/>
</dbReference>
<evidence type="ECO:0000256" key="1">
    <source>
        <dbReference type="ARBA" id="ARBA00000900"/>
    </source>
</evidence>
<evidence type="ECO:0000256" key="3">
    <source>
        <dbReference type="ARBA" id="ARBA00022679"/>
    </source>
</evidence>
<evidence type="ECO:0000256" key="5">
    <source>
        <dbReference type="ARBA" id="ARBA00022771"/>
    </source>
</evidence>
<dbReference type="PaxDb" id="4577-GRMZM2G164358_P02"/>
<dbReference type="FunCoup" id="B6TI63">
    <property type="interactions" value="518"/>
</dbReference>
<dbReference type="OMA" id="DMVHVNP"/>
<dbReference type="OrthoDB" id="8062037at2759"/>
<evidence type="ECO:0000313" key="13">
    <source>
        <dbReference type="EMBL" id="AQL06650.1"/>
    </source>
</evidence>
<evidence type="ECO:0000313" key="11">
    <source>
        <dbReference type="EMBL" id="ACG36796.1"/>
    </source>
</evidence>
<name>B6TI63_MAIZE</name>
<dbReference type="Proteomes" id="UP000007305">
    <property type="component" value="Chromosome 9"/>
</dbReference>
<dbReference type="SUPFAM" id="SSF57850">
    <property type="entry name" value="RING/U-box"/>
    <property type="match status" value="1"/>
</dbReference>
<dbReference type="EC" id="2.3.2.27" evidence="2"/>
<dbReference type="GeneID" id="100283413"/>
<reference evidence="13" key="4">
    <citation type="submission" date="2015-12" db="EMBL/GenBank/DDBJ databases">
        <title>Update maize B73 reference genome by single molecule sequencing technologies.</title>
        <authorList>
            <consortium name="Maize Genome Sequencing Project"/>
            <person name="Ware D."/>
        </authorList>
    </citation>
    <scope>NUCLEOTIDE SEQUENCE</scope>
    <source>
        <tissue evidence="13">Seedling</tissue>
    </source>
</reference>
<dbReference type="GO" id="GO:0061630">
    <property type="term" value="F:ubiquitin protein ligase activity"/>
    <property type="evidence" value="ECO:0000318"/>
    <property type="project" value="GO_Central"/>
</dbReference>
<dbReference type="PROSITE" id="PS50089">
    <property type="entry name" value="ZF_RING_2"/>
    <property type="match status" value="1"/>
</dbReference>
<dbReference type="EMBL" id="CM000785">
    <property type="protein sequence ID" value="AQL06650.1"/>
    <property type="molecule type" value="Genomic_DNA"/>
</dbReference>
<keyword evidence="3" id="KW-0808">Transferase</keyword>
<dbReference type="RefSeq" id="NP_001149786.1">
    <property type="nucleotide sequence ID" value="NM_001156314.1"/>
</dbReference>
<evidence type="ECO:0007829" key="16">
    <source>
        <dbReference type="PeptideAtlas" id="B6TI63"/>
    </source>
</evidence>
<gene>
    <name evidence="14" type="primary">LOC100283413</name>
    <name evidence="13" type="ORF">ZEAMMB73_Zm00001d047476</name>
</gene>
<organism evidence="11">
    <name type="scientific">Zea mays</name>
    <name type="common">Maize</name>
    <dbReference type="NCBI Taxonomy" id="4577"/>
    <lineage>
        <taxon>Eukaryota</taxon>
        <taxon>Viridiplantae</taxon>
        <taxon>Streptophyta</taxon>
        <taxon>Embryophyta</taxon>
        <taxon>Tracheophyta</taxon>
        <taxon>Spermatophyta</taxon>
        <taxon>Magnoliopsida</taxon>
        <taxon>Liliopsida</taxon>
        <taxon>Poales</taxon>
        <taxon>Poaceae</taxon>
        <taxon>PACMAD clade</taxon>
        <taxon>Panicoideae</taxon>
        <taxon>Andropogonodae</taxon>
        <taxon>Andropogoneae</taxon>
        <taxon>Tripsacinae</taxon>
        <taxon>Zea</taxon>
    </lineage>
</organism>
<dbReference type="FunFam" id="3.30.40.10:FF:000022">
    <property type="entry name" value="E3 ubiquitin-protein ligase RING1-like"/>
    <property type="match status" value="1"/>
</dbReference>
<keyword evidence="16" id="KW-1267">Proteomics identification</keyword>
<reference evidence="14" key="6">
    <citation type="submission" date="2021-05" db="UniProtKB">
        <authorList>
            <consortium name="EnsemblPlants"/>
        </authorList>
    </citation>
    <scope>IDENTIFICATION</scope>
    <source>
        <strain evidence="14">cv. B73</strain>
    </source>
</reference>
<evidence type="ECO:0000256" key="6">
    <source>
        <dbReference type="ARBA" id="ARBA00022786"/>
    </source>
</evidence>
<evidence type="ECO:0000256" key="8">
    <source>
        <dbReference type="PROSITE-ProRule" id="PRU00175"/>
    </source>
</evidence>
<dbReference type="PANTHER" id="PTHR15710:SF34">
    <property type="entry name" value="E3 UBIQUITIN-PROTEIN LIGASE RHC1A-RELATED"/>
    <property type="match status" value="1"/>
</dbReference>
<dbReference type="KEGG" id="zma:100283413"/>
<dbReference type="Gene3D" id="3.30.40.10">
    <property type="entry name" value="Zinc/RING finger domain, C3HC4 (zinc finger)"/>
    <property type="match status" value="1"/>
</dbReference>
<dbReference type="Gramene" id="Zm00001eb394660_T002">
    <property type="protein sequence ID" value="Zm00001eb394660_P002"/>
    <property type="gene ID" value="Zm00001eb394660"/>
</dbReference>
<dbReference type="SMR" id="B6TI63"/>
<keyword evidence="7" id="KW-0862">Zinc</keyword>
<reference evidence="12" key="2">
    <citation type="journal article" date="2009" name="PLoS Genet.">
        <title>Sequencing, mapping, and analysis of 27,455 maize full-length cDNAs.</title>
        <authorList>
            <person name="Soderlund C."/>
            <person name="Descour A."/>
            <person name="Kudrna D."/>
            <person name="Bomhoff M."/>
            <person name="Boyd L."/>
            <person name="Currie J."/>
            <person name="Angelova A."/>
            <person name="Collura K."/>
            <person name="Wissotski M."/>
            <person name="Ashley E."/>
            <person name="Morrow D."/>
            <person name="Fernandes J."/>
            <person name="Walbot V."/>
            <person name="Yu Y."/>
        </authorList>
    </citation>
    <scope>NUCLEOTIDE SEQUENCE</scope>
    <source>
        <strain evidence="12">B73</strain>
    </source>
</reference>
<accession>B6TI63</accession>
<dbReference type="Pfam" id="PF13639">
    <property type="entry name" value="zf-RING_2"/>
    <property type="match status" value="1"/>
</dbReference>
<evidence type="ECO:0000259" key="10">
    <source>
        <dbReference type="PROSITE" id="PS50089"/>
    </source>
</evidence>
<evidence type="ECO:0000256" key="2">
    <source>
        <dbReference type="ARBA" id="ARBA00012483"/>
    </source>
</evidence>
<dbReference type="EnsemblPlants" id="Zm00001eb394660_T002">
    <property type="protein sequence ID" value="Zm00001eb394660_P002"/>
    <property type="gene ID" value="Zm00001eb394660"/>
</dbReference>
<dbReference type="CDD" id="cd16667">
    <property type="entry name" value="RING-H2_RNF126-like"/>
    <property type="match status" value="1"/>
</dbReference>
<reference evidence="15" key="3">
    <citation type="journal article" date="2009" name="Science">
        <title>The B73 maize genome: complexity, diversity, and dynamics.</title>
        <authorList>
            <person name="Schnable P.S."/>
            <person name="Ware D."/>
            <person name="Fulton R.S."/>
            <person name="Stein J.C."/>
            <person name="Wei F."/>
            <person name="Pasternak S."/>
            <person name="Liang C."/>
            <person name="Zhang J."/>
            <person name="Fulton L."/>
            <person name="Graves T.A."/>
            <person name="Minx P."/>
            <person name="Reily A.D."/>
            <person name="Courtney L."/>
            <person name="Kruchowski S.S."/>
            <person name="Tomlinson C."/>
            <person name="Strong C."/>
            <person name="Delehaunty K."/>
            <person name="Fronick C."/>
            <person name="Courtney B."/>
            <person name="Rock S.M."/>
            <person name="Belter E."/>
            <person name="Du F."/>
            <person name="Kim K."/>
            <person name="Abbott R.M."/>
            <person name="Cotton M."/>
            <person name="Levy A."/>
            <person name="Marchetto P."/>
            <person name="Ochoa K."/>
            <person name="Jackson S.M."/>
            <person name="Gillam B."/>
            <person name="Chen W."/>
            <person name="Yan L."/>
            <person name="Higginbotham J."/>
            <person name="Cardenas M."/>
            <person name="Waligorski J."/>
            <person name="Applebaum E."/>
            <person name="Phelps L."/>
            <person name="Falcone J."/>
            <person name="Kanchi K."/>
            <person name="Thane T."/>
            <person name="Scimone A."/>
            <person name="Thane N."/>
            <person name="Henke J."/>
            <person name="Wang T."/>
            <person name="Ruppert J."/>
            <person name="Shah N."/>
            <person name="Rotter K."/>
            <person name="Hodges J."/>
            <person name="Ingenthron E."/>
            <person name="Cordes M."/>
            <person name="Kohlberg S."/>
            <person name="Sgro J."/>
            <person name="Delgado B."/>
            <person name="Mead K."/>
            <person name="Chinwalla A."/>
            <person name="Leonard S."/>
            <person name="Crouse K."/>
            <person name="Collura K."/>
            <person name="Kudrna D."/>
            <person name="Currie J."/>
            <person name="He R."/>
            <person name="Angelova A."/>
            <person name="Rajasekar S."/>
            <person name="Mueller T."/>
            <person name="Lomeli R."/>
            <person name="Scara G."/>
            <person name="Ko A."/>
            <person name="Delaney K."/>
            <person name="Wissotski M."/>
            <person name="Lopez G."/>
            <person name="Campos D."/>
            <person name="Braidotti M."/>
            <person name="Ashley E."/>
            <person name="Golser W."/>
            <person name="Kim H."/>
            <person name="Lee S."/>
            <person name="Lin J."/>
            <person name="Dujmic Z."/>
            <person name="Kim W."/>
            <person name="Talag J."/>
            <person name="Zuccolo A."/>
            <person name="Fan C."/>
            <person name="Sebastian A."/>
            <person name="Kramer M."/>
            <person name="Spiegel L."/>
            <person name="Nascimento L."/>
            <person name="Zutavern T."/>
            <person name="Miller B."/>
            <person name="Ambroise C."/>
            <person name="Muller S."/>
            <person name="Spooner W."/>
            <person name="Narechania A."/>
            <person name="Ren L."/>
            <person name="Wei S."/>
            <person name="Kumari S."/>
            <person name="Faga B."/>
            <person name="Levy M.J."/>
            <person name="McMahan L."/>
            <person name="Van Buren P."/>
            <person name="Vaughn M.W."/>
            <person name="Ying K."/>
            <person name="Yeh C.-T."/>
            <person name="Emrich S.J."/>
            <person name="Jia Y."/>
            <person name="Kalyanaraman A."/>
            <person name="Hsia A.-P."/>
            <person name="Barbazuk W.B."/>
            <person name="Baucom R.S."/>
            <person name="Brutnell T.P."/>
            <person name="Carpita N.C."/>
            <person name="Chaparro C."/>
            <person name="Chia J.-M."/>
            <person name="Deragon J.-M."/>
            <person name="Estill J.C."/>
            <person name="Fu Y."/>
            <person name="Jeddeloh J.A."/>
            <person name="Han Y."/>
            <person name="Lee H."/>
            <person name="Li P."/>
            <person name="Lisch D.R."/>
            <person name="Liu S."/>
            <person name="Liu Z."/>
            <person name="Nagel D.H."/>
            <person name="McCann M.C."/>
            <person name="SanMiguel P."/>
            <person name="Myers A.M."/>
            <person name="Nettleton D."/>
            <person name="Nguyen J."/>
            <person name="Penning B.W."/>
            <person name="Ponnala L."/>
            <person name="Schneider K.L."/>
            <person name="Schwartz D.C."/>
            <person name="Sharma A."/>
            <person name="Soderlund C."/>
            <person name="Springer N.M."/>
            <person name="Sun Q."/>
            <person name="Wang H."/>
            <person name="Waterman M."/>
            <person name="Westerman R."/>
            <person name="Wolfgruber T.K."/>
            <person name="Yang L."/>
            <person name="Yu Y."/>
            <person name="Zhang L."/>
            <person name="Zhou S."/>
            <person name="Zhu Q."/>
            <person name="Bennetzen J.L."/>
            <person name="Dawe R.K."/>
            <person name="Jiang J."/>
            <person name="Jiang N."/>
            <person name="Presting G.G."/>
            <person name="Wessler S.R."/>
            <person name="Aluru S."/>
            <person name="Martienssen R.A."/>
            <person name="Clifton S.W."/>
            <person name="McCombie W.R."/>
            <person name="Wing R.A."/>
            <person name="Wilson R.K."/>
        </authorList>
    </citation>
    <scope>NUCLEOTIDE SEQUENCE [LARGE SCALE GENOMIC DNA]</scope>
    <source>
        <strain evidence="15">cv. B73</strain>
    </source>
</reference>
<dbReference type="EMBL" id="EU964678">
    <property type="protein sequence ID" value="ACG36796.1"/>
    <property type="molecule type" value="mRNA"/>
</dbReference>
<reference evidence="11" key="1">
    <citation type="journal article" date="2009" name="Plant Mol. Biol.">
        <title>Insights into corn genes derived from large-scale cDNA sequencing.</title>
        <authorList>
            <person name="Alexandrov N.N."/>
            <person name="Brover V.V."/>
            <person name="Freidin S."/>
            <person name="Troukhan M.E."/>
            <person name="Tatarinova T.V."/>
            <person name="Zhang H."/>
            <person name="Swaller T.J."/>
            <person name="Lu Y.P."/>
            <person name="Bouck J."/>
            <person name="Flavell R.B."/>
            <person name="Feldmann K.A."/>
        </authorList>
    </citation>
    <scope>NUCLEOTIDE SEQUENCE</scope>
</reference>
<feature type="domain" description="RING-type" evidence="10">
    <location>
        <begin position="192"/>
        <end position="234"/>
    </location>
</feature>
<dbReference type="EnsemblPlants" id="Zm00001eb394660_T001">
    <property type="protein sequence ID" value="Zm00001eb394660_P001"/>
    <property type="gene ID" value="Zm00001eb394660"/>
</dbReference>
<dbReference type="InterPro" id="IPR013083">
    <property type="entry name" value="Znf_RING/FYVE/PHD"/>
</dbReference>
<reference evidence="14" key="5">
    <citation type="submission" date="2019-07" db="EMBL/GenBank/DDBJ databases">
        <authorList>
            <person name="Seetharam A."/>
            <person name="Woodhouse M."/>
            <person name="Cannon E."/>
        </authorList>
    </citation>
    <scope>NUCLEOTIDE SEQUENCE [LARGE SCALE GENOMIC DNA]</scope>
    <source>
        <strain evidence="14">cv. B73</strain>
    </source>
</reference>
<keyword evidence="13" id="KW-0436">Ligase</keyword>
<proteinExistence type="evidence at protein level"/>
<feature type="compositionally biased region" description="Low complexity" evidence="9">
    <location>
        <begin position="249"/>
        <end position="270"/>
    </location>
</feature>
<dbReference type="AlphaFoldDB" id="B6TI63"/>
<sequence>MSAGRQAYWCYQCRQRVRPRGREMVCPYCDSGFVAEMDDVDALMSHFVGTDPDFHRDPRFGIMEAISAVMRHGMAGMNREVDVRGRPNFFSDLEMEFGSGPWLLFRGQLPGHLTEDNGFDVFVNGRRGGGGGGGGMRRANIADYFVGPGLDDLIEQLTQNDRRGPPPAAQSSIDAMPTVKITQRHLSGDSHCPICKEKFEMGSEEAREMPCKHLYHSDCIVPWLEQHNSCPVCRYELPPQGSATGASCSRARSTDQSQSSSSSSSSGRTSGRQRRRNPFSFLWPFRSSSSSR</sequence>
<dbReference type="ExpressionAtlas" id="B6TI63">
    <property type="expression patterns" value="baseline and differential"/>
</dbReference>